<name>A0A412TW93_9BACT</name>
<evidence type="ECO:0000256" key="4">
    <source>
        <dbReference type="ARBA" id="ARBA00023284"/>
    </source>
</evidence>
<reference evidence="8 9" key="1">
    <citation type="submission" date="2018-08" db="EMBL/GenBank/DDBJ databases">
        <title>A genome reference for cultivated species of the human gut microbiota.</title>
        <authorList>
            <person name="Zou Y."/>
            <person name="Xue W."/>
            <person name="Luo G."/>
        </authorList>
    </citation>
    <scope>NUCLEOTIDE SEQUENCE [LARGE SCALE GENOMIC DNA]</scope>
    <source>
        <strain evidence="8 9">AF16-14</strain>
    </source>
</reference>
<dbReference type="Proteomes" id="UP000284243">
    <property type="component" value="Unassembled WGS sequence"/>
</dbReference>
<keyword evidence="5" id="KW-0175">Coiled coil</keyword>
<evidence type="ECO:0000256" key="3">
    <source>
        <dbReference type="ARBA" id="ARBA00023157"/>
    </source>
</evidence>
<dbReference type="PANTHER" id="PTHR42852:SF6">
    <property type="entry name" value="THIOL:DISULFIDE INTERCHANGE PROTEIN DSBE"/>
    <property type="match status" value="1"/>
</dbReference>
<dbReference type="PROSITE" id="PS51257">
    <property type="entry name" value="PROKAR_LIPOPROTEIN"/>
    <property type="match status" value="1"/>
</dbReference>
<keyword evidence="6" id="KW-0732">Signal</keyword>
<dbReference type="InterPro" id="IPR036249">
    <property type="entry name" value="Thioredoxin-like_sf"/>
</dbReference>
<dbReference type="GO" id="GO:0016209">
    <property type="term" value="F:antioxidant activity"/>
    <property type="evidence" value="ECO:0007669"/>
    <property type="project" value="InterPro"/>
</dbReference>
<evidence type="ECO:0000256" key="5">
    <source>
        <dbReference type="SAM" id="Coils"/>
    </source>
</evidence>
<evidence type="ECO:0000256" key="1">
    <source>
        <dbReference type="ARBA" id="ARBA00004196"/>
    </source>
</evidence>
<dbReference type="PROSITE" id="PS00194">
    <property type="entry name" value="THIOREDOXIN_1"/>
    <property type="match status" value="1"/>
</dbReference>
<dbReference type="InterPro" id="IPR000866">
    <property type="entry name" value="AhpC/TSA"/>
</dbReference>
<keyword evidence="3" id="KW-1015">Disulfide bond</keyword>
<dbReference type="GO" id="GO:0030313">
    <property type="term" value="C:cell envelope"/>
    <property type="evidence" value="ECO:0007669"/>
    <property type="project" value="UniProtKB-SubCell"/>
</dbReference>
<dbReference type="PANTHER" id="PTHR42852">
    <property type="entry name" value="THIOL:DISULFIDE INTERCHANGE PROTEIN DSBE"/>
    <property type="match status" value="1"/>
</dbReference>
<feature type="chain" id="PRO_5019033709" evidence="6">
    <location>
        <begin position="20"/>
        <end position="364"/>
    </location>
</feature>
<dbReference type="Gene3D" id="3.40.30.10">
    <property type="entry name" value="Glutaredoxin"/>
    <property type="match status" value="1"/>
</dbReference>
<dbReference type="Pfam" id="PF00578">
    <property type="entry name" value="AhpC-TSA"/>
    <property type="match status" value="1"/>
</dbReference>
<proteinExistence type="predicted"/>
<comment type="caution">
    <text evidence="8">The sequence shown here is derived from an EMBL/GenBank/DDBJ whole genome shotgun (WGS) entry which is preliminary data.</text>
</comment>
<dbReference type="SUPFAM" id="SSF52833">
    <property type="entry name" value="Thioredoxin-like"/>
    <property type="match status" value="1"/>
</dbReference>
<dbReference type="InterPro" id="IPR013766">
    <property type="entry name" value="Thioredoxin_domain"/>
</dbReference>
<evidence type="ECO:0000313" key="9">
    <source>
        <dbReference type="Proteomes" id="UP000284243"/>
    </source>
</evidence>
<evidence type="ECO:0000256" key="6">
    <source>
        <dbReference type="SAM" id="SignalP"/>
    </source>
</evidence>
<dbReference type="GO" id="GO:0016491">
    <property type="term" value="F:oxidoreductase activity"/>
    <property type="evidence" value="ECO:0007669"/>
    <property type="project" value="InterPro"/>
</dbReference>
<dbReference type="CDD" id="cd02966">
    <property type="entry name" value="TlpA_like_family"/>
    <property type="match status" value="1"/>
</dbReference>
<comment type="subcellular location">
    <subcellularLocation>
        <location evidence="1">Cell envelope</location>
    </subcellularLocation>
</comment>
<dbReference type="Pfam" id="PF14289">
    <property type="entry name" value="DUF4369"/>
    <property type="match status" value="1"/>
</dbReference>
<dbReference type="PROSITE" id="PS51352">
    <property type="entry name" value="THIOREDOXIN_2"/>
    <property type="match status" value="1"/>
</dbReference>
<dbReference type="InterPro" id="IPR017937">
    <property type="entry name" value="Thioredoxin_CS"/>
</dbReference>
<dbReference type="GO" id="GO:0017004">
    <property type="term" value="P:cytochrome complex assembly"/>
    <property type="evidence" value="ECO:0007669"/>
    <property type="project" value="UniProtKB-KW"/>
</dbReference>
<feature type="domain" description="Thioredoxin" evidence="7">
    <location>
        <begin position="226"/>
        <end position="364"/>
    </location>
</feature>
<feature type="coiled-coil region" evidence="5">
    <location>
        <begin position="130"/>
        <end position="176"/>
    </location>
</feature>
<dbReference type="EMBL" id="QRYC01000003">
    <property type="protein sequence ID" value="RGU58053.1"/>
    <property type="molecule type" value="Genomic_DNA"/>
</dbReference>
<dbReference type="AlphaFoldDB" id="A0A412TW93"/>
<evidence type="ECO:0000256" key="2">
    <source>
        <dbReference type="ARBA" id="ARBA00022748"/>
    </source>
</evidence>
<sequence length="364" mass="40121">MKKSLLSLAVIAVSLSACDTTPKYNINGTITGGEANNVYLLQRQGRTIDTLAKAPVAEGKFKLTGSVAGLTPAFIAVEGQRGQNLIFVENADFTANLNLENPTATKIEGTATQGIANQYTAISNEMGKMANELNQSYRTAYQEKNEAKMKELQEQYENLMKDYEAKEDAINKANADSYVAAYFLAGKLYEYDYEKLVEKFNTLGENAKATEPGKTIADRIQKLSAVAVGQVAPDFTLNTPDGKPLSMHSIKGKVKVIDFWASWCGPCRGENPNVVKMYEKFHPKGLEILSVSLDEDKDAWLKAIEDDKLTWNHVSDLKGWQNAAAQLYCVNGIPHLVVLDENNVIVAKDLRGEELQNKVAELLK</sequence>
<keyword evidence="2" id="KW-0201">Cytochrome c-type biogenesis</keyword>
<dbReference type="InterPro" id="IPR050553">
    <property type="entry name" value="Thioredoxin_ResA/DsbE_sf"/>
</dbReference>
<dbReference type="RefSeq" id="WP_087394374.1">
    <property type="nucleotide sequence ID" value="NZ_CABJFF010000007.1"/>
</dbReference>
<protein>
    <submittedName>
        <fullName evidence="8">DUF4369 domain-containing protein</fullName>
    </submittedName>
</protein>
<evidence type="ECO:0000313" key="8">
    <source>
        <dbReference type="EMBL" id="RGU58053.1"/>
    </source>
</evidence>
<dbReference type="InterPro" id="IPR025380">
    <property type="entry name" value="DUF4369"/>
</dbReference>
<gene>
    <name evidence="8" type="ORF">DWW57_03065</name>
</gene>
<organism evidence="8 9">
    <name type="scientific">Odoribacter splanchnicus</name>
    <dbReference type="NCBI Taxonomy" id="28118"/>
    <lineage>
        <taxon>Bacteria</taxon>
        <taxon>Pseudomonadati</taxon>
        <taxon>Bacteroidota</taxon>
        <taxon>Bacteroidia</taxon>
        <taxon>Bacteroidales</taxon>
        <taxon>Odoribacteraceae</taxon>
        <taxon>Odoribacter</taxon>
    </lineage>
</organism>
<feature type="signal peptide" evidence="6">
    <location>
        <begin position="1"/>
        <end position="19"/>
    </location>
</feature>
<keyword evidence="4" id="KW-0676">Redox-active center</keyword>
<accession>A0A412TW93</accession>
<evidence type="ECO:0000259" key="7">
    <source>
        <dbReference type="PROSITE" id="PS51352"/>
    </source>
</evidence>